<keyword evidence="3" id="KW-0732">Signal</keyword>
<dbReference type="Proteomes" id="UP001457282">
    <property type="component" value="Unassembled WGS sequence"/>
</dbReference>
<dbReference type="AlphaFoldDB" id="A0AAW1XM35"/>
<protein>
    <submittedName>
        <fullName evidence="4">Uncharacterized protein</fullName>
    </submittedName>
</protein>
<feature type="transmembrane region" description="Helical" evidence="2">
    <location>
        <begin position="30"/>
        <end position="56"/>
    </location>
</feature>
<keyword evidence="5" id="KW-1185">Reference proteome</keyword>
<organism evidence="4 5">
    <name type="scientific">Rubus argutus</name>
    <name type="common">Southern blackberry</name>
    <dbReference type="NCBI Taxonomy" id="59490"/>
    <lineage>
        <taxon>Eukaryota</taxon>
        <taxon>Viridiplantae</taxon>
        <taxon>Streptophyta</taxon>
        <taxon>Embryophyta</taxon>
        <taxon>Tracheophyta</taxon>
        <taxon>Spermatophyta</taxon>
        <taxon>Magnoliopsida</taxon>
        <taxon>eudicotyledons</taxon>
        <taxon>Gunneridae</taxon>
        <taxon>Pentapetalae</taxon>
        <taxon>rosids</taxon>
        <taxon>fabids</taxon>
        <taxon>Rosales</taxon>
        <taxon>Rosaceae</taxon>
        <taxon>Rosoideae</taxon>
        <taxon>Rosoideae incertae sedis</taxon>
        <taxon>Rubus</taxon>
    </lineage>
</organism>
<keyword evidence="2" id="KW-0812">Transmembrane</keyword>
<reference evidence="4 5" key="1">
    <citation type="journal article" date="2023" name="G3 (Bethesda)">
        <title>A chromosome-length genome assembly and annotation of blackberry (Rubus argutus, cv. 'Hillquist').</title>
        <authorList>
            <person name="Bruna T."/>
            <person name="Aryal R."/>
            <person name="Dudchenko O."/>
            <person name="Sargent D.J."/>
            <person name="Mead D."/>
            <person name="Buti M."/>
            <person name="Cavallini A."/>
            <person name="Hytonen T."/>
            <person name="Andres J."/>
            <person name="Pham M."/>
            <person name="Weisz D."/>
            <person name="Mascagni F."/>
            <person name="Usai G."/>
            <person name="Natali L."/>
            <person name="Bassil N."/>
            <person name="Fernandez G.E."/>
            <person name="Lomsadze A."/>
            <person name="Armour M."/>
            <person name="Olukolu B."/>
            <person name="Poorten T."/>
            <person name="Britton C."/>
            <person name="Davik J."/>
            <person name="Ashrafi H."/>
            <person name="Aiden E.L."/>
            <person name="Borodovsky M."/>
            <person name="Worthington M."/>
        </authorList>
    </citation>
    <scope>NUCLEOTIDE SEQUENCE [LARGE SCALE GENOMIC DNA]</scope>
    <source>
        <strain evidence="4">PI 553951</strain>
    </source>
</reference>
<keyword evidence="2" id="KW-1133">Transmembrane helix</keyword>
<feature type="region of interest" description="Disordered" evidence="1">
    <location>
        <begin position="62"/>
        <end position="81"/>
    </location>
</feature>
<gene>
    <name evidence="4" type="ORF">M0R45_014114</name>
</gene>
<evidence type="ECO:0000256" key="1">
    <source>
        <dbReference type="SAM" id="MobiDB-lite"/>
    </source>
</evidence>
<evidence type="ECO:0000256" key="3">
    <source>
        <dbReference type="SAM" id="SignalP"/>
    </source>
</evidence>
<sequence>MSLILVMICLITNIDHVEEPVPGVGKGTRFAFQISVGSVTRVFGLLALCVIAFLVYKCVVNREGSSSSPPPMHRPSATDRI</sequence>
<proteinExistence type="predicted"/>
<dbReference type="EMBL" id="JBEDUW010000003">
    <property type="protein sequence ID" value="KAK9937315.1"/>
    <property type="molecule type" value="Genomic_DNA"/>
</dbReference>
<evidence type="ECO:0000313" key="4">
    <source>
        <dbReference type="EMBL" id="KAK9937315.1"/>
    </source>
</evidence>
<evidence type="ECO:0000256" key="2">
    <source>
        <dbReference type="SAM" id="Phobius"/>
    </source>
</evidence>
<comment type="caution">
    <text evidence="4">The sequence shown here is derived from an EMBL/GenBank/DDBJ whole genome shotgun (WGS) entry which is preliminary data.</text>
</comment>
<feature type="signal peptide" evidence="3">
    <location>
        <begin position="1"/>
        <end position="16"/>
    </location>
</feature>
<name>A0AAW1XM35_RUBAR</name>
<keyword evidence="2" id="KW-0472">Membrane</keyword>
<accession>A0AAW1XM35</accession>
<feature type="chain" id="PRO_5044025039" evidence="3">
    <location>
        <begin position="17"/>
        <end position="81"/>
    </location>
</feature>
<evidence type="ECO:0000313" key="5">
    <source>
        <dbReference type="Proteomes" id="UP001457282"/>
    </source>
</evidence>